<reference evidence="1" key="1">
    <citation type="submission" date="2013-12" db="EMBL/GenBank/DDBJ databases">
        <title>The Genome Sequence of Aphanomyces invadans NJM9701.</title>
        <authorList>
            <consortium name="The Broad Institute Genomics Platform"/>
            <person name="Russ C."/>
            <person name="Tyler B."/>
            <person name="van West P."/>
            <person name="Dieguez-Uribeondo J."/>
            <person name="Young S.K."/>
            <person name="Zeng Q."/>
            <person name="Gargeya S."/>
            <person name="Fitzgerald M."/>
            <person name="Abouelleil A."/>
            <person name="Alvarado L."/>
            <person name="Chapman S.B."/>
            <person name="Gainer-Dewar J."/>
            <person name="Goldberg J."/>
            <person name="Griggs A."/>
            <person name="Gujja S."/>
            <person name="Hansen M."/>
            <person name="Howarth C."/>
            <person name="Imamovic A."/>
            <person name="Ireland A."/>
            <person name="Larimer J."/>
            <person name="McCowan C."/>
            <person name="Murphy C."/>
            <person name="Pearson M."/>
            <person name="Poon T.W."/>
            <person name="Priest M."/>
            <person name="Roberts A."/>
            <person name="Saif S."/>
            <person name="Shea T."/>
            <person name="Sykes S."/>
            <person name="Wortman J."/>
            <person name="Nusbaum C."/>
            <person name="Birren B."/>
        </authorList>
    </citation>
    <scope>NUCLEOTIDE SEQUENCE [LARGE SCALE GENOMIC DNA]</scope>
    <source>
        <strain evidence="1">NJM9701</strain>
    </source>
</reference>
<protein>
    <submittedName>
        <fullName evidence="1">Uncharacterized protein</fullName>
    </submittedName>
</protein>
<dbReference type="AlphaFoldDB" id="A0A024U112"/>
<dbReference type="GeneID" id="20085300"/>
<dbReference type="VEuPathDB" id="FungiDB:H310_08250"/>
<dbReference type="OrthoDB" id="413361at2759"/>
<proteinExistence type="predicted"/>
<sequence length="78" mass="8447">MWVAAKTGATLVMKDIRVIDAMPSALLSVTAMMRRDPKFAVTLDTHGCSIMHGTNPVETATVDPNRKVYVLDLAATTE</sequence>
<gene>
    <name evidence="1" type="ORF">H310_08250</name>
</gene>
<dbReference type="EMBL" id="KI913967">
    <property type="protein sequence ID" value="ETV99596.1"/>
    <property type="molecule type" value="Genomic_DNA"/>
</dbReference>
<name>A0A024U112_9STRA</name>
<evidence type="ECO:0000313" key="1">
    <source>
        <dbReference type="EMBL" id="ETV99596.1"/>
    </source>
</evidence>
<dbReference type="RefSeq" id="XP_008872152.1">
    <property type="nucleotide sequence ID" value="XM_008873930.1"/>
</dbReference>
<organism evidence="1">
    <name type="scientific">Aphanomyces invadans</name>
    <dbReference type="NCBI Taxonomy" id="157072"/>
    <lineage>
        <taxon>Eukaryota</taxon>
        <taxon>Sar</taxon>
        <taxon>Stramenopiles</taxon>
        <taxon>Oomycota</taxon>
        <taxon>Saprolegniomycetes</taxon>
        <taxon>Saprolegniales</taxon>
        <taxon>Verrucalvaceae</taxon>
        <taxon>Aphanomyces</taxon>
    </lineage>
</organism>
<accession>A0A024U112</accession>